<evidence type="ECO:0000256" key="1">
    <source>
        <dbReference type="ARBA" id="ARBA00022618"/>
    </source>
</evidence>
<keyword evidence="4" id="KW-0833">Ubl conjugation pathway</keyword>
<name>A0ABQ5KJ98_9EUKA</name>
<feature type="domain" description="Cdc23" evidence="8">
    <location>
        <begin position="62"/>
        <end position="118"/>
    </location>
</feature>
<organism evidence="9 10">
    <name type="scientific">Aduncisulcus paluster</name>
    <dbReference type="NCBI Taxonomy" id="2918883"/>
    <lineage>
        <taxon>Eukaryota</taxon>
        <taxon>Metamonada</taxon>
        <taxon>Carpediemonas-like organisms</taxon>
        <taxon>Aduncisulcus</taxon>
    </lineage>
</organism>
<comment type="caution">
    <text evidence="9">The sequence shown here is derived from an EMBL/GenBank/DDBJ whole genome shotgun (WGS) entry which is preliminary data.</text>
</comment>
<sequence>MEIAPVMLFIRHLSELLHIKKQVFISIAPYKCVLDCPNPGGSFSQYFSLCSAIKGSCQLFPDDKYLPILYGIILTHAGNVEEASSIFLKSIVAAPWTFSAWELVSMNVNASDLKRIIPSGKGLEYSLCSLLLAYIYAVQGNIPAAIQTVNTTLSINIMNISADYSIPLPSDVKKLNPVELCVCAFVLFRAGRLDVCVRCFGAVMTIAREKEEEEERERRKRHKEMRKGSEKSAPLSSTKATLLAQQMYSLPSTTLPCLFLDIYSTALYLIGDLKGLIELCAMIDEEGMCSFSAQIAKGNMCSLQQERQQLALVSKTSAEHYFLPPSIPFFDRACRLKPLSPEGWIHLGNEASDLSIRLRCFLRAVGMFPKDYKTMYCIGCVLCSLKEFRRAILWLKKALKQSSADTSVREQLAKAYLGIEMYEMAEKTLRDAIEDHKKSGTDYSHCLMMLYRCLGELDEHEKTNHIGEEIILALVRSREDVKIGSSSTTGGSVTEHDDGIHVKESLAFGTPLSPFLSPSIKTLLSGKHYERLMEYFDTSPKSLFLPSTIRFLMSRTNDDEYATIVLEVCERLLEGKISSISGQKLDIIVPAYIKTIPIEELKKGSQIREKVLELMSRVGM</sequence>
<dbReference type="InterPro" id="IPR019734">
    <property type="entry name" value="TPR_rpt"/>
</dbReference>
<evidence type="ECO:0000256" key="5">
    <source>
        <dbReference type="ARBA" id="ARBA00022803"/>
    </source>
</evidence>
<keyword evidence="3" id="KW-0498">Mitosis</keyword>
<evidence type="ECO:0000256" key="6">
    <source>
        <dbReference type="ARBA" id="ARBA00023306"/>
    </source>
</evidence>
<accession>A0ABQ5KJ98</accession>
<dbReference type="SUPFAM" id="SSF48452">
    <property type="entry name" value="TPR-like"/>
    <property type="match status" value="2"/>
</dbReference>
<dbReference type="Proteomes" id="UP001057375">
    <property type="component" value="Unassembled WGS sequence"/>
</dbReference>
<dbReference type="EMBL" id="BQXS01009690">
    <property type="protein sequence ID" value="GKT31524.1"/>
    <property type="molecule type" value="Genomic_DNA"/>
</dbReference>
<evidence type="ECO:0000256" key="7">
    <source>
        <dbReference type="SAM" id="MobiDB-lite"/>
    </source>
</evidence>
<dbReference type="PANTHER" id="PTHR12558:SF10">
    <property type="entry name" value="CELL DIVISION CYCLE PROTEIN 23 HOMOLOG"/>
    <property type="match status" value="1"/>
</dbReference>
<keyword evidence="2" id="KW-0677">Repeat</keyword>
<dbReference type="PANTHER" id="PTHR12558">
    <property type="entry name" value="CELL DIVISION CYCLE 16,23,27"/>
    <property type="match status" value="1"/>
</dbReference>
<keyword evidence="1" id="KW-0132">Cell division</keyword>
<evidence type="ECO:0000256" key="2">
    <source>
        <dbReference type="ARBA" id="ARBA00022737"/>
    </source>
</evidence>
<evidence type="ECO:0000256" key="3">
    <source>
        <dbReference type="ARBA" id="ARBA00022776"/>
    </source>
</evidence>
<keyword evidence="6" id="KW-0131">Cell cycle</keyword>
<dbReference type="InterPro" id="IPR011990">
    <property type="entry name" value="TPR-like_helical_dom_sf"/>
</dbReference>
<proteinExistence type="predicted"/>
<dbReference type="SMART" id="SM00028">
    <property type="entry name" value="TPR"/>
    <property type="match status" value="3"/>
</dbReference>
<protein>
    <recommendedName>
        <fullName evidence="8">Cdc23 domain-containing protein</fullName>
    </recommendedName>
</protein>
<dbReference type="Gene3D" id="1.25.40.10">
    <property type="entry name" value="Tetratricopeptide repeat domain"/>
    <property type="match status" value="2"/>
</dbReference>
<dbReference type="Pfam" id="PF04049">
    <property type="entry name" value="ANAPC8"/>
    <property type="match status" value="1"/>
</dbReference>
<gene>
    <name evidence="9" type="ORF">ADUPG1_005938</name>
</gene>
<dbReference type="InterPro" id="IPR007192">
    <property type="entry name" value="APC8"/>
</dbReference>
<keyword evidence="5" id="KW-0802">TPR repeat</keyword>
<feature type="region of interest" description="Disordered" evidence="7">
    <location>
        <begin position="211"/>
        <end position="237"/>
    </location>
</feature>
<reference evidence="9" key="1">
    <citation type="submission" date="2022-03" db="EMBL/GenBank/DDBJ databases">
        <title>Draft genome sequence of Aduncisulcus paluster, a free-living microaerophilic Fornicata.</title>
        <authorList>
            <person name="Yuyama I."/>
            <person name="Kume K."/>
            <person name="Tamura T."/>
            <person name="Inagaki Y."/>
            <person name="Hashimoto T."/>
        </authorList>
    </citation>
    <scope>NUCLEOTIDE SEQUENCE</scope>
    <source>
        <strain evidence="9">NY0171</strain>
    </source>
</reference>
<evidence type="ECO:0000259" key="8">
    <source>
        <dbReference type="Pfam" id="PF04049"/>
    </source>
</evidence>
<evidence type="ECO:0000313" key="9">
    <source>
        <dbReference type="EMBL" id="GKT31524.1"/>
    </source>
</evidence>
<evidence type="ECO:0000256" key="4">
    <source>
        <dbReference type="ARBA" id="ARBA00022786"/>
    </source>
</evidence>
<keyword evidence="10" id="KW-1185">Reference proteome</keyword>
<evidence type="ECO:0000313" key="10">
    <source>
        <dbReference type="Proteomes" id="UP001057375"/>
    </source>
</evidence>